<dbReference type="Gene3D" id="3.40.630.30">
    <property type="match status" value="1"/>
</dbReference>
<sequence>MPLTFRNYRLLSDFEPVSRFLRENFGRYMRNGIIPQPYFEYAHTHPYFDHKLTHRFGLWEDDEGIAAVACYEMNIGEALLLTRPDLSHLKPMLLDYAEEELAKIEEDGKRMLTVYAFGYEEKLTNELIRRGYEKSYVEEITVFDYARGFRETALPEGFTIVSLEEDNDFRKINHVLWKGFDHGDEPDDDLDGRRLMQSGPHFSKELTTIIKAPDGEYACYAGMWVDGVNDFAYLEPLATDPKYRRMGLASIALTEAMKKTVKYGATYCFGGNREFYHAMGFETVTTREYWKKTW</sequence>
<organism evidence="2 3">
    <name type="scientific">Proteiniclasticum aestuarii</name>
    <dbReference type="NCBI Taxonomy" id="2817862"/>
    <lineage>
        <taxon>Bacteria</taxon>
        <taxon>Bacillati</taxon>
        <taxon>Bacillota</taxon>
        <taxon>Clostridia</taxon>
        <taxon>Eubacteriales</taxon>
        <taxon>Clostridiaceae</taxon>
        <taxon>Proteiniclasticum</taxon>
    </lineage>
</organism>
<keyword evidence="3" id="KW-1185">Reference proteome</keyword>
<dbReference type="InterPro" id="IPR016181">
    <property type="entry name" value="Acyl_CoA_acyltransferase"/>
</dbReference>
<evidence type="ECO:0000313" key="2">
    <source>
        <dbReference type="EMBL" id="MBO1264640.1"/>
    </source>
</evidence>
<reference evidence="2" key="1">
    <citation type="submission" date="2021-03" db="EMBL/GenBank/DDBJ databases">
        <title>Proteiniclasticum marinus sp. nov., isolated from tidal flat sediment.</title>
        <authorList>
            <person name="Namirimu T."/>
            <person name="Yang J.-A."/>
            <person name="Yang S.-H."/>
            <person name="Kim Y.-J."/>
            <person name="Kwon K.K."/>
        </authorList>
    </citation>
    <scope>NUCLEOTIDE SEQUENCE</scope>
    <source>
        <strain evidence="2">SCR006</strain>
    </source>
</reference>
<proteinExistence type="predicted"/>
<feature type="domain" description="N-acetyltransferase" evidence="1">
    <location>
        <begin position="158"/>
        <end position="294"/>
    </location>
</feature>
<dbReference type="Proteomes" id="UP000664218">
    <property type="component" value="Unassembled WGS sequence"/>
</dbReference>
<comment type="caution">
    <text evidence="2">The sequence shown here is derived from an EMBL/GenBank/DDBJ whole genome shotgun (WGS) entry which is preliminary data.</text>
</comment>
<evidence type="ECO:0000313" key="3">
    <source>
        <dbReference type="Proteomes" id="UP000664218"/>
    </source>
</evidence>
<accession>A0A939HAB5</accession>
<dbReference type="GO" id="GO:0016747">
    <property type="term" value="F:acyltransferase activity, transferring groups other than amino-acyl groups"/>
    <property type="evidence" value="ECO:0007669"/>
    <property type="project" value="InterPro"/>
</dbReference>
<dbReference type="InterPro" id="IPR000182">
    <property type="entry name" value="GNAT_dom"/>
</dbReference>
<name>A0A939HAB5_9CLOT</name>
<dbReference type="RefSeq" id="WP_207599158.1">
    <property type="nucleotide sequence ID" value="NZ_JAFNJU010000004.1"/>
</dbReference>
<dbReference type="PROSITE" id="PS51186">
    <property type="entry name" value="GNAT"/>
    <property type="match status" value="1"/>
</dbReference>
<dbReference type="CDD" id="cd04301">
    <property type="entry name" value="NAT_SF"/>
    <property type="match status" value="1"/>
</dbReference>
<dbReference type="AlphaFoldDB" id="A0A939HAB5"/>
<gene>
    <name evidence="2" type="ORF">J3A84_06320</name>
</gene>
<protein>
    <submittedName>
        <fullName evidence="2">GNAT family N-acetyltransferase</fullName>
    </submittedName>
</protein>
<dbReference type="Pfam" id="PF00583">
    <property type="entry name" value="Acetyltransf_1"/>
    <property type="match status" value="1"/>
</dbReference>
<evidence type="ECO:0000259" key="1">
    <source>
        <dbReference type="PROSITE" id="PS51186"/>
    </source>
</evidence>
<dbReference type="SUPFAM" id="SSF55729">
    <property type="entry name" value="Acyl-CoA N-acyltransferases (Nat)"/>
    <property type="match status" value="1"/>
</dbReference>
<dbReference type="EMBL" id="JAFNJU010000004">
    <property type="protein sequence ID" value="MBO1264640.1"/>
    <property type="molecule type" value="Genomic_DNA"/>
</dbReference>